<dbReference type="EMBL" id="JBHLTG010000015">
    <property type="protein sequence ID" value="MFC0682537.1"/>
    <property type="molecule type" value="Genomic_DNA"/>
</dbReference>
<dbReference type="Proteomes" id="UP001589896">
    <property type="component" value="Unassembled WGS sequence"/>
</dbReference>
<evidence type="ECO:0000313" key="1">
    <source>
        <dbReference type="EMBL" id="MFC0682537.1"/>
    </source>
</evidence>
<evidence type="ECO:0000313" key="2">
    <source>
        <dbReference type="Proteomes" id="UP001589896"/>
    </source>
</evidence>
<dbReference type="RefSeq" id="WP_386676645.1">
    <property type="nucleotide sequence ID" value="NZ_JBHLTG010000015.1"/>
</dbReference>
<keyword evidence="2" id="KW-1185">Reference proteome</keyword>
<protein>
    <recommendedName>
        <fullName evidence="3">Integron-associated effector binding protein domain-containing protein</fullName>
    </recommendedName>
</protein>
<comment type="caution">
    <text evidence="1">The sequence shown here is derived from an EMBL/GenBank/DDBJ whole genome shotgun (WGS) entry which is preliminary data.</text>
</comment>
<accession>A0ABV6RZX7</accession>
<organism evidence="1 2">
    <name type="scientific">Lysobacter korlensis</name>
    <dbReference type="NCBI Taxonomy" id="553636"/>
    <lineage>
        <taxon>Bacteria</taxon>
        <taxon>Pseudomonadati</taxon>
        <taxon>Pseudomonadota</taxon>
        <taxon>Gammaproteobacteria</taxon>
        <taxon>Lysobacterales</taxon>
        <taxon>Lysobacteraceae</taxon>
        <taxon>Lysobacter</taxon>
    </lineage>
</organism>
<gene>
    <name evidence="1" type="ORF">ACFFGH_32300</name>
</gene>
<name>A0ABV6RZX7_9GAMM</name>
<sequence length="104" mass="11490">MADHANATLQLEGDISGNVPDPAMLGVWVPYVLRFQGVAAWKREDLDGSDWHTWASSLDEVQDSSWARAIGEPDLRHIAIQTYDDVFNVVCVGFTLELGEPYAA</sequence>
<evidence type="ECO:0008006" key="3">
    <source>
        <dbReference type="Google" id="ProtNLM"/>
    </source>
</evidence>
<reference evidence="1 2" key="1">
    <citation type="submission" date="2024-09" db="EMBL/GenBank/DDBJ databases">
        <authorList>
            <person name="Sun Q."/>
            <person name="Mori K."/>
        </authorList>
    </citation>
    <scope>NUCLEOTIDE SEQUENCE [LARGE SCALE GENOMIC DNA]</scope>
    <source>
        <strain evidence="1 2">KCTC 23076</strain>
    </source>
</reference>
<proteinExistence type="predicted"/>